<evidence type="ECO:0000256" key="1">
    <source>
        <dbReference type="SAM" id="MobiDB-lite"/>
    </source>
</evidence>
<dbReference type="Gene3D" id="1.25.40.10">
    <property type="entry name" value="Tetratricopeptide repeat domain"/>
    <property type="match status" value="1"/>
</dbReference>
<feature type="region of interest" description="Disordered" evidence="1">
    <location>
        <begin position="445"/>
        <end position="464"/>
    </location>
</feature>
<accession>A0ABS9VSA7</accession>
<proteinExistence type="predicted"/>
<evidence type="ECO:0000313" key="3">
    <source>
        <dbReference type="EMBL" id="MCH9274957.1"/>
    </source>
</evidence>
<feature type="compositionally biased region" description="Low complexity" evidence="1">
    <location>
        <begin position="445"/>
        <end position="463"/>
    </location>
</feature>
<feature type="compositionally biased region" description="Low complexity" evidence="1">
    <location>
        <begin position="668"/>
        <end position="689"/>
    </location>
</feature>
<organism evidence="3 4">
    <name type="scientific">Bifidobacterium amazonense</name>
    <dbReference type="NCBI Taxonomy" id="2809027"/>
    <lineage>
        <taxon>Bacteria</taxon>
        <taxon>Bacillati</taxon>
        <taxon>Actinomycetota</taxon>
        <taxon>Actinomycetes</taxon>
        <taxon>Bifidobacteriales</taxon>
        <taxon>Bifidobacteriaceae</taxon>
        <taxon>Bifidobacterium</taxon>
    </lineage>
</organism>
<sequence length="1220" mass="131644">MPQHTPHHNHGFGVPAMVDRLVRTLDARVHGRRPTSDNSFGAALNAIGDHASDEDLLKAFRENAIVLSPFAKRRIFDHLAGVPDGITLGWAQLPVKQGSVLALGVFSDRSHFAQLALVDGRGRVFMCHDPETDTQGMQCAFMFGKESELRLPDGPRFGHDSAGSPVSAGRRGGLSGLSGLADAAGDVANDLAGGIADFAGRAGGRRDGAGRSGRGRGHAPRMLDVVQGGIVGRDETGRMIWLASWLKAGSRYTLEQVRAELPPSMRFDLEYRDAIAIAFFAAYMLPLYHGLLIGFGAGNIFRRLNREAPMGAIRRCLRDTLDARAHGMRASGLEDHFADLMHEAGALEPTAGLEAVHGAEPMHLYTSTYSGNYFFTWDSGLQFPAALKSLRIEGNLNRFAAVSAWLERNAKLGLTPIEDTVTRAQAAQIDRMLLDDPALLALSPSDTASGAAAPDASDAAAADEAGHDGWHAVMRLVDEARAQAERIAERNPDPSGAGESRASGSEWLYRQTVSTLLRRLRVPYRFDVEFRSNLADGEAAVGFTTAGPMMMPSSRYDADRHMWVTLSDDERAAMSASYNLRVGLMIAAMMFGADEHVRRVSVHVDSIGLEEAVAEQDSAISDMAQQMMHTLDRLRFGDVGLGGGKADPKDGDWHGDPSRTPPMSVDEGNAADMGDAADPADAAGSSGRSGSDGDADASASDQGAAPGDGPSQDMDHADKATVDSRFEDLMRGVDLDEVVFNVPTGNTADAFDDMEPDPEQGDGDVALPADPSDPLSALRANPTVRTLATVTFTRDALLARLYQDGLEHPADTYRMFDANMSLDGHGALRETDAGFDLRDVRFAPAGAQEEPELSETTFSPDVARVLGARDAADLSIQRVDLLQHGVAEFHRLAADDSLASVDKAQRAMRLIDRIADPELSRLAPEVTSALIDGRDTPDITFQLSDELNRERGKARDMLFSGQIDHAVEIIEAELERLDLMYANNPGVPRYFNSYAERVVYNRLFATSGEQTVLIPDDLFYAHMEVADILSQIKGAQAALPHLNAMVSYAPAYPLSHLKLAMQLARSEDWDSARAACLNALRVALDRDDAAFAYYRFAYAEWMRDQFAVAAAAYIMSDHISPGQIGALDGELRELVARADSQCVPVPDGVEAAKAVLAAHDLPVWPHTEVAGIVRDAARVCVDHGMFVPARTLSVACARMNDDEGDGIDVIQAQFLRSLNA</sequence>
<keyword evidence="2" id="KW-0472">Membrane</keyword>
<evidence type="ECO:0000313" key="4">
    <source>
        <dbReference type="Proteomes" id="UP000710815"/>
    </source>
</evidence>
<feature type="compositionally biased region" description="Basic and acidic residues" evidence="1">
    <location>
        <begin position="646"/>
        <end position="657"/>
    </location>
</feature>
<dbReference type="SUPFAM" id="SSF48452">
    <property type="entry name" value="TPR-like"/>
    <property type="match status" value="1"/>
</dbReference>
<feature type="transmembrane region" description="Helical" evidence="2">
    <location>
        <begin position="274"/>
        <end position="297"/>
    </location>
</feature>
<feature type="region of interest" description="Disordered" evidence="1">
    <location>
        <begin position="640"/>
        <end position="716"/>
    </location>
</feature>
<reference evidence="3 4" key="1">
    <citation type="journal article" date="2021" name="Environ. Microbiol.">
        <title>Genetic insights into the dark matter of the mammalian gut microbiota through targeted genome reconstruction.</title>
        <authorList>
            <person name="Lugli G.A."/>
            <person name="Alessandri G."/>
            <person name="Milani C."/>
            <person name="Viappiani A."/>
            <person name="Fontana F."/>
            <person name="Tarracchini C."/>
            <person name="Mancabelli L."/>
            <person name="Argentini C."/>
            <person name="Ruiz L."/>
            <person name="Margolles A."/>
            <person name="van Sinderen D."/>
            <person name="Turroni F."/>
            <person name="Ventura M."/>
        </authorList>
    </citation>
    <scope>NUCLEOTIDE SEQUENCE [LARGE SCALE GENOMIC DNA]</scope>
    <source>
        <strain evidence="3 4">MA1</strain>
    </source>
</reference>
<evidence type="ECO:0000256" key="2">
    <source>
        <dbReference type="SAM" id="Phobius"/>
    </source>
</evidence>
<keyword evidence="2" id="KW-1133">Transmembrane helix</keyword>
<feature type="region of interest" description="Disordered" evidence="1">
    <location>
        <begin position="744"/>
        <end position="766"/>
    </location>
</feature>
<dbReference type="RefSeq" id="WP_241512786.1">
    <property type="nucleotide sequence ID" value="NZ_JAFEJT020000003.1"/>
</dbReference>
<dbReference type="EMBL" id="JAFEJT020000003">
    <property type="protein sequence ID" value="MCH9274957.1"/>
    <property type="molecule type" value="Genomic_DNA"/>
</dbReference>
<comment type="caution">
    <text evidence="3">The sequence shown here is derived from an EMBL/GenBank/DDBJ whole genome shotgun (WGS) entry which is preliminary data.</text>
</comment>
<keyword evidence="4" id="KW-1185">Reference proteome</keyword>
<feature type="compositionally biased region" description="Acidic residues" evidence="1">
    <location>
        <begin position="750"/>
        <end position="762"/>
    </location>
</feature>
<keyword evidence="2" id="KW-0812">Transmembrane</keyword>
<protein>
    <submittedName>
        <fullName evidence="3">Tetratricopeptide repeat protein</fullName>
    </submittedName>
</protein>
<reference evidence="3 4" key="2">
    <citation type="journal article" date="2021" name="Syst. Appl. Microbiol.">
        <title>Phylogenetic classification of ten novel species belonging to the genus Bifidobacterium comprising B. phasiani sp. nov., B. pongonis sp. nov., B. saguinibicoloris sp. nov., B. colobi sp. nov., B. simiiventris sp. nov., B. santillanense sp. nov., B. miconis sp. nov., B. amazonense sp. nov., B. pluvialisilvae sp. nov., and B. miconisargentati sp. nov.</title>
        <authorList>
            <person name="Lugli G.A."/>
            <person name="Calvete-Torre I."/>
            <person name="Alessandri G."/>
            <person name="Milani C."/>
            <person name="Turroni F."/>
            <person name="Laiolo P."/>
            <person name="Ossiprandi M.C."/>
            <person name="Margolles A."/>
            <person name="Ruiz L."/>
            <person name="Ventura M."/>
        </authorList>
    </citation>
    <scope>NUCLEOTIDE SEQUENCE [LARGE SCALE GENOMIC DNA]</scope>
    <source>
        <strain evidence="3 4">MA1</strain>
    </source>
</reference>
<feature type="compositionally biased region" description="Low complexity" evidence="1">
    <location>
        <begin position="696"/>
        <end position="710"/>
    </location>
</feature>
<dbReference type="Proteomes" id="UP000710815">
    <property type="component" value="Unassembled WGS sequence"/>
</dbReference>
<dbReference type="InterPro" id="IPR011990">
    <property type="entry name" value="TPR-like_helical_dom_sf"/>
</dbReference>
<name>A0ABS9VSA7_9BIFI</name>
<gene>
    <name evidence="3" type="ORF">JS533_001465</name>
</gene>